<dbReference type="EMBL" id="OV725077">
    <property type="protein sequence ID" value="CAH1391912.1"/>
    <property type="molecule type" value="Genomic_DNA"/>
</dbReference>
<accession>A0A9P0E3Z5</accession>
<reference evidence="1" key="1">
    <citation type="submission" date="2022-01" db="EMBL/GenBank/DDBJ databases">
        <authorList>
            <person name="King R."/>
        </authorList>
    </citation>
    <scope>NUCLEOTIDE SEQUENCE</scope>
</reference>
<name>A0A9P0E3Z5_NEZVI</name>
<evidence type="ECO:0000313" key="2">
    <source>
        <dbReference type="Proteomes" id="UP001152798"/>
    </source>
</evidence>
<protein>
    <submittedName>
        <fullName evidence="1">Uncharacterized protein</fullName>
    </submittedName>
</protein>
<keyword evidence="2" id="KW-1185">Reference proteome</keyword>
<gene>
    <name evidence="1" type="ORF">NEZAVI_LOCUS2836</name>
</gene>
<organism evidence="1 2">
    <name type="scientific">Nezara viridula</name>
    <name type="common">Southern green stink bug</name>
    <name type="synonym">Cimex viridulus</name>
    <dbReference type="NCBI Taxonomy" id="85310"/>
    <lineage>
        <taxon>Eukaryota</taxon>
        <taxon>Metazoa</taxon>
        <taxon>Ecdysozoa</taxon>
        <taxon>Arthropoda</taxon>
        <taxon>Hexapoda</taxon>
        <taxon>Insecta</taxon>
        <taxon>Pterygota</taxon>
        <taxon>Neoptera</taxon>
        <taxon>Paraneoptera</taxon>
        <taxon>Hemiptera</taxon>
        <taxon>Heteroptera</taxon>
        <taxon>Panheteroptera</taxon>
        <taxon>Pentatomomorpha</taxon>
        <taxon>Pentatomoidea</taxon>
        <taxon>Pentatomidae</taxon>
        <taxon>Pentatominae</taxon>
        <taxon>Nezara</taxon>
    </lineage>
</organism>
<sequence length="84" mass="9435">MYLGVASRPDVFTLTLTLPWTIIHVSALLPDNRPRNVFQEVLFREDGPQTAAGDITVAEVGERRSRDARIFLDLDWSPLSLAEP</sequence>
<dbReference type="AlphaFoldDB" id="A0A9P0E3Z5"/>
<proteinExistence type="predicted"/>
<dbReference type="Proteomes" id="UP001152798">
    <property type="component" value="Chromosome 1"/>
</dbReference>
<evidence type="ECO:0000313" key="1">
    <source>
        <dbReference type="EMBL" id="CAH1391912.1"/>
    </source>
</evidence>